<dbReference type="Pfam" id="PF07555">
    <property type="entry name" value="NAGidase"/>
    <property type="match status" value="1"/>
</dbReference>
<evidence type="ECO:0000256" key="10">
    <source>
        <dbReference type="ARBA" id="ARBA00023295"/>
    </source>
</evidence>
<dbReference type="PROSITE" id="PS52009">
    <property type="entry name" value="GH84"/>
    <property type="match status" value="1"/>
</dbReference>
<evidence type="ECO:0000313" key="14">
    <source>
        <dbReference type="Proteomes" id="UP000675881"/>
    </source>
</evidence>
<keyword evidence="14" id="KW-1185">Reference proteome</keyword>
<evidence type="ECO:0000313" key="13">
    <source>
        <dbReference type="EMBL" id="CAF2864903.1"/>
    </source>
</evidence>
<dbReference type="AlphaFoldDB" id="A0A7R8H4S1"/>
<accession>A0A7R8H4S1</accession>
<evidence type="ECO:0000256" key="4">
    <source>
        <dbReference type="ARBA" id="ARBA00022692"/>
    </source>
</evidence>
<evidence type="ECO:0000256" key="11">
    <source>
        <dbReference type="SAM" id="Phobius"/>
    </source>
</evidence>
<dbReference type="SUPFAM" id="SSF51445">
    <property type="entry name" value="(Trans)glycosidases"/>
    <property type="match status" value="1"/>
</dbReference>
<dbReference type="InterPro" id="IPR004686">
    <property type="entry name" value="Mtc"/>
</dbReference>
<feature type="transmembrane region" description="Helical" evidence="11">
    <location>
        <begin position="617"/>
        <end position="644"/>
    </location>
</feature>
<keyword evidence="13" id="KW-0012">Acyltransferase</keyword>
<keyword evidence="5 13" id="KW-0378">Hydrolase</keyword>
<evidence type="ECO:0000259" key="12">
    <source>
        <dbReference type="PROSITE" id="PS52009"/>
    </source>
</evidence>
<name>A0A7R8H4S1_LEPSM</name>
<dbReference type="InterPro" id="IPR017853">
    <property type="entry name" value="GH"/>
</dbReference>
<comment type="subcellular location">
    <subcellularLocation>
        <location evidence="1">Mitochondrion membrane</location>
        <topology evidence="1">Multi-pass membrane protein</topology>
    </subcellularLocation>
</comment>
<keyword evidence="7 11" id="KW-1133">Transmembrane helix</keyword>
<dbReference type="EC" id="3.2.1.169" evidence="13"/>
<dbReference type="Pfam" id="PF03820">
    <property type="entry name" value="SFXNs"/>
    <property type="match status" value="1"/>
</dbReference>
<dbReference type="InterPro" id="IPR011496">
    <property type="entry name" value="O-GlcNAcase_cat"/>
</dbReference>
<dbReference type="PANTHER" id="PTHR13170">
    <property type="entry name" value="O-GLCNACASE"/>
    <property type="match status" value="1"/>
</dbReference>
<proteinExistence type="inferred from homology"/>
<dbReference type="GO" id="GO:0031966">
    <property type="term" value="C:mitochondrial membrane"/>
    <property type="evidence" value="ECO:0007669"/>
    <property type="project" value="UniProtKB-SubCell"/>
</dbReference>
<evidence type="ECO:0000256" key="3">
    <source>
        <dbReference type="ARBA" id="ARBA00022448"/>
    </source>
</evidence>
<dbReference type="Gene3D" id="1.20.58.240">
    <property type="entry name" value="STAT, domain 1"/>
    <property type="match status" value="1"/>
</dbReference>
<dbReference type="EC" id="2.3.1.48" evidence="13"/>
<reference evidence="13" key="1">
    <citation type="submission" date="2021-02" db="EMBL/GenBank/DDBJ databases">
        <authorList>
            <person name="Bekaert M."/>
        </authorList>
    </citation>
    <scope>NUCLEOTIDE SEQUENCE</scope>
    <source>
        <strain evidence="13">IoA-00</strain>
    </source>
</reference>
<evidence type="ECO:0000256" key="8">
    <source>
        <dbReference type="ARBA" id="ARBA00023128"/>
    </source>
</evidence>
<organism evidence="13 14">
    <name type="scientific">Lepeophtheirus salmonis</name>
    <name type="common">Salmon louse</name>
    <name type="synonym">Caligus salmonis</name>
    <dbReference type="NCBI Taxonomy" id="72036"/>
    <lineage>
        <taxon>Eukaryota</taxon>
        <taxon>Metazoa</taxon>
        <taxon>Ecdysozoa</taxon>
        <taxon>Arthropoda</taxon>
        <taxon>Crustacea</taxon>
        <taxon>Multicrustacea</taxon>
        <taxon>Hexanauplia</taxon>
        <taxon>Copepoda</taxon>
        <taxon>Siphonostomatoida</taxon>
        <taxon>Caligidae</taxon>
        <taxon>Lepeophtheirus</taxon>
    </lineage>
</organism>
<gene>
    <name evidence="13" type="ORF">LSAA_6684</name>
</gene>
<feature type="transmembrane region" description="Helical" evidence="11">
    <location>
        <begin position="665"/>
        <end position="684"/>
    </location>
</feature>
<keyword evidence="3" id="KW-0813">Transport</keyword>
<dbReference type="GO" id="GO:0016231">
    <property type="term" value="F:beta-N-acetylglucosaminidase activity"/>
    <property type="evidence" value="ECO:0007669"/>
    <property type="project" value="TreeGrafter"/>
</dbReference>
<evidence type="ECO:0000256" key="1">
    <source>
        <dbReference type="ARBA" id="ARBA00004225"/>
    </source>
</evidence>
<dbReference type="EMBL" id="HG994581">
    <property type="protein sequence ID" value="CAF2864903.1"/>
    <property type="molecule type" value="Genomic_DNA"/>
</dbReference>
<evidence type="ECO:0000256" key="5">
    <source>
        <dbReference type="ARBA" id="ARBA00022801"/>
    </source>
</evidence>
<dbReference type="Gene3D" id="3.20.20.80">
    <property type="entry name" value="Glycosidases"/>
    <property type="match status" value="1"/>
</dbReference>
<keyword evidence="4 11" id="KW-0812">Transmembrane</keyword>
<evidence type="ECO:0000256" key="6">
    <source>
        <dbReference type="ARBA" id="ARBA00022970"/>
    </source>
</evidence>
<dbReference type="GO" id="GO:0015075">
    <property type="term" value="F:monoatomic ion transmembrane transporter activity"/>
    <property type="evidence" value="ECO:0007669"/>
    <property type="project" value="InterPro"/>
</dbReference>
<keyword evidence="13" id="KW-0808">Transferase</keyword>
<dbReference type="GO" id="GO:0006865">
    <property type="term" value="P:amino acid transport"/>
    <property type="evidence" value="ECO:0007669"/>
    <property type="project" value="UniProtKB-KW"/>
</dbReference>
<dbReference type="InterPro" id="IPR051822">
    <property type="entry name" value="Glycosyl_Hydrolase_84"/>
</dbReference>
<keyword evidence="9 11" id="KW-0472">Membrane</keyword>
<keyword evidence="10 13" id="KW-0326">Glycosidase</keyword>
<dbReference type="Proteomes" id="UP000675881">
    <property type="component" value="Chromosome 2"/>
</dbReference>
<evidence type="ECO:0000256" key="9">
    <source>
        <dbReference type="ARBA" id="ARBA00023136"/>
    </source>
</evidence>
<dbReference type="GO" id="GO:0061733">
    <property type="term" value="F:protein-lysine-acetyltransferase activity"/>
    <property type="evidence" value="ECO:0007669"/>
    <property type="project" value="UniProtKB-EC"/>
</dbReference>
<keyword evidence="8" id="KW-0496">Mitochondrion</keyword>
<comment type="similarity">
    <text evidence="2">Belongs to the sideroflexin family.</text>
</comment>
<sequence>MLLGVVEGFYNRPWNEDQRVDLFKKLSSYGCNAYLYAPKDDARHRTHWRDPEDLSGLQTLLDAARREGCTEDLDVLKAKLDRLREIGCNGFALLWDDIDTNLPEKDKEVFSSIGHAHACVSNEIFNHVSSEDVEFLMCPMEYCSSRADPDVPNSYYLLTLGELLHPDIGVFWTGSCVVSECITLDEIRSIAEVLRRKPVIWDNLHANDYDGQRIFMGPYYGRDPEIIPHIRGVLTNPNCEYSSNVPALYTLSKWASLGDKYDPFMVAEECQEEVIKELYRPIICFHKKPGASMDETDEDVDTNIQTSFIDDWIARAYTFNDVCRSFSGLFEKLPFIPNRDFFFDINPYLNSVHIALMACNRYLKWVGLDQCAKPLNRGPTLSGLPGDSVLIDALIHSKESVFTYGALIDSRPMGLIFASNRINSFKEGLKCDNAFSDFPNNGSIIGLVVENQLLFTKSMDLMLEVVSEWVESLKDSNTSQFSIIPRYSVLTKHYLLKKDFRPLDDNDKSNSKYIILKKGSFNALVNYTNRNANSHVSPKQLVTAYILATTCALGTAVGLNKHFGSRSSPIFKRLVPFVAVASSNFVNIPLMRFVELTEGIDLKESETGVNVCKSKAAAALGISCVVLSRITIAAPGMIFLPFVMERMEKKEWFLKRKFLHIPFQGFGIGLILCVMVPFGCALFPQTITISKNTLEKYDPTAYKSIKDTNINQLEFNKGL</sequence>
<protein>
    <submittedName>
        <fullName evidence="13">NCOAT</fullName>
        <ecNumber evidence="13">2.3.1.48</ecNumber>
        <ecNumber evidence="13">3.2.1.169</ecNumber>
    </submittedName>
</protein>
<dbReference type="OrthoDB" id="6608471at2759"/>
<feature type="domain" description="GH84" evidence="12">
    <location>
        <begin position="1"/>
        <end position="259"/>
    </location>
</feature>
<dbReference type="GO" id="GO:0009100">
    <property type="term" value="P:glycoprotein metabolic process"/>
    <property type="evidence" value="ECO:0007669"/>
    <property type="project" value="TreeGrafter"/>
</dbReference>
<dbReference type="PANTHER" id="PTHR13170:SF16">
    <property type="entry name" value="PROTEIN O-GLCNACASE"/>
    <property type="match status" value="1"/>
</dbReference>
<evidence type="ECO:0000256" key="7">
    <source>
        <dbReference type="ARBA" id="ARBA00022989"/>
    </source>
</evidence>
<keyword evidence="6" id="KW-0029">Amino-acid transport</keyword>
<evidence type="ECO:0000256" key="2">
    <source>
        <dbReference type="ARBA" id="ARBA00005974"/>
    </source>
</evidence>
<dbReference type="GO" id="GO:0102571">
    <property type="term" value="F:[protein]-3-O-(N-acetyl-D-glucosaminyl)-L-serine/L-threonine O-N-acetyl-alpha-D-glucosaminase activity"/>
    <property type="evidence" value="ECO:0007669"/>
    <property type="project" value="UniProtKB-EC"/>
</dbReference>